<evidence type="ECO:0000259" key="2">
    <source>
        <dbReference type="Pfam" id="PF03050"/>
    </source>
</evidence>
<comment type="caution">
    <text evidence="5">The sequence shown here is derived from an EMBL/GenBank/DDBJ whole genome shotgun (WGS) entry which is preliminary data.</text>
</comment>
<dbReference type="Proteomes" id="UP000215261">
    <property type="component" value="Unassembled WGS sequence"/>
</dbReference>
<feature type="domain" description="Transposase IS66 zinc-finger binding" evidence="3">
    <location>
        <begin position="109"/>
        <end position="153"/>
    </location>
</feature>
<dbReference type="Pfam" id="PF03050">
    <property type="entry name" value="DDE_Tnp_IS66"/>
    <property type="match status" value="1"/>
</dbReference>
<dbReference type="InterPro" id="IPR024463">
    <property type="entry name" value="Transposase_TnpC_homeodom"/>
</dbReference>
<feature type="domain" description="Transposase TnpC homeodomain" evidence="4">
    <location>
        <begin position="26"/>
        <end position="102"/>
    </location>
</feature>
<name>A0A226R9Z3_9LACO</name>
<dbReference type="Pfam" id="PF13005">
    <property type="entry name" value="zf-IS66"/>
    <property type="match status" value="1"/>
</dbReference>
<evidence type="ECO:0000259" key="4">
    <source>
        <dbReference type="Pfam" id="PF13007"/>
    </source>
</evidence>
<keyword evidence="1" id="KW-0175">Coiled coil</keyword>
<evidence type="ECO:0008006" key="7">
    <source>
        <dbReference type="Google" id="ProtNLM"/>
    </source>
</evidence>
<proteinExistence type="predicted"/>
<feature type="coiled-coil region" evidence="1">
    <location>
        <begin position="7"/>
        <end position="34"/>
    </location>
</feature>
<evidence type="ECO:0000313" key="5">
    <source>
        <dbReference type="EMBL" id="OXS39789.1"/>
    </source>
</evidence>
<dbReference type="EMBL" id="LUGO01000052">
    <property type="protein sequence ID" value="OXS39789.1"/>
    <property type="molecule type" value="Genomic_DNA"/>
</dbReference>
<reference evidence="5 6" key="1">
    <citation type="submission" date="2016-03" db="EMBL/GenBank/DDBJ databases">
        <title>Sequencing of Lactobacillus Species from Commercial Turkeys.</title>
        <authorList>
            <person name="Johnson T.J."/>
            <person name="Youmans B.P."/>
            <person name="Case K.A."/>
        </authorList>
    </citation>
    <scope>NUCLEOTIDE SEQUENCE [LARGE SCALE GENOMIC DNA]</scope>
    <source>
        <strain evidence="5 6">UMNLA1</strain>
    </source>
</reference>
<feature type="domain" description="Transposase IS66 central" evidence="2">
    <location>
        <begin position="173"/>
        <end position="453"/>
    </location>
</feature>
<dbReference type="InterPro" id="IPR004291">
    <property type="entry name" value="Transposase_IS66_central"/>
</dbReference>
<dbReference type="InterPro" id="IPR052344">
    <property type="entry name" value="Transposase-related"/>
</dbReference>
<dbReference type="Pfam" id="PF13007">
    <property type="entry name" value="LZ_Tnp_IS66"/>
    <property type="match status" value="1"/>
</dbReference>
<dbReference type="PANTHER" id="PTHR33678">
    <property type="entry name" value="BLL1576 PROTEIN"/>
    <property type="match status" value="1"/>
</dbReference>
<evidence type="ECO:0000313" key="6">
    <source>
        <dbReference type="Proteomes" id="UP000215261"/>
    </source>
</evidence>
<evidence type="ECO:0000259" key="3">
    <source>
        <dbReference type="Pfam" id="PF13005"/>
    </source>
</evidence>
<protein>
    <recommendedName>
        <fullName evidence="7">Transposase</fullName>
    </recommendedName>
</protein>
<dbReference type="InterPro" id="IPR024474">
    <property type="entry name" value="Znf_dom_IS66"/>
</dbReference>
<evidence type="ECO:0000256" key="1">
    <source>
        <dbReference type="SAM" id="Coils"/>
    </source>
</evidence>
<dbReference type="RefSeq" id="WP_089143908.1">
    <property type="nucleotide sequence ID" value="NZ_LUGD01000019.1"/>
</dbReference>
<organism evidence="5 6">
    <name type="scientific">Ligilactobacillus agilis</name>
    <dbReference type="NCBI Taxonomy" id="1601"/>
    <lineage>
        <taxon>Bacteria</taxon>
        <taxon>Bacillati</taxon>
        <taxon>Bacillota</taxon>
        <taxon>Bacilli</taxon>
        <taxon>Lactobacillales</taxon>
        <taxon>Lactobacillaceae</taxon>
        <taxon>Ligilactobacillus</taxon>
    </lineage>
</organism>
<gene>
    <name evidence="5" type="ORF">AYP69_06460</name>
</gene>
<dbReference type="PANTHER" id="PTHR33678:SF2">
    <property type="match status" value="1"/>
</dbReference>
<dbReference type="AlphaFoldDB" id="A0A226R9Z3"/>
<sequence>MDKDQKIAELLKINAELQKQVEQQAETIKLLQNRIFGKKTEKLDKNQLSLFQEEDLESLVVEKDSRQKEAKIENKLSRVRHRKAKPSGCRAEFLDNLEQVTVVHDLAKQTCKECCHKLKPIGKRLAYREAVLKPAELICHNHYQTTYKCNHCHPKGGDKIIMAVPDKAPIFPHSYYSASVLSEIILDKYELALPLHRQCLKFNSIGLPLNTKQISRAVIELSKQLEGVYDYLTQKLLVNPVIHMDETPFRVLAEKERVTSYFWVMRTTKEFANHQIAVFRYANNRRQENIQDLVGDFKNAIMCDGYTGYSDKKYPQIDFGACLVHIRRKFVEIVKILKHGHSSTALKAVELLNKIFDKEDKLIYTTATEKAQKRLKYVKPYVDKFYEFLDGIQNPGGKLKQAIHYAQNARERLEKIYKIGEMPLSNNPVEQAIRPATLVRKNSLFAKSVAGAKANAIFHTLIETAKLNGLNASKYFNHIISLLELRKTVEIEAYLPWNPEIQAKCAK</sequence>
<accession>A0A226R9Z3</accession>
<dbReference type="NCBIfam" id="NF033517">
    <property type="entry name" value="transpos_IS66"/>
    <property type="match status" value="1"/>
</dbReference>